<dbReference type="PROSITE" id="PS50113">
    <property type="entry name" value="PAC"/>
    <property type="match status" value="1"/>
</dbReference>
<keyword evidence="6 12" id="KW-0418">Kinase</keyword>
<dbReference type="SMART" id="SM00448">
    <property type="entry name" value="REC"/>
    <property type="match status" value="1"/>
</dbReference>
<evidence type="ECO:0000256" key="1">
    <source>
        <dbReference type="ARBA" id="ARBA00000085"/>
    </source>
</evidence>
<keyword evidence="13" id="KW-1185">Reference proteome</keyword>
<reference evidence="12" key="2">
    <citation type="submission" date="2020-09" db="EMBL/GenBank/DDBJ databases">
        <authorList>
            <person name="Sun Q."/>
            <person name="Kim S."/>
        </authorList>
    </citation>
    <scope>NUCLEOTIDE SEQUENCE</scope>
    <source>
        <strain evidence="12">KCTC 12988</strain>
    </source>
</reference>
<dbReference type="GO" id="GO:0046983">
    <property type="term" value="F:protein dimerization activity"/>
    <property type="evidence" value="ECO:0007669"/>
    <property type="project" value="InterPro"/>
</dbReference>
<keyword evidence="3 9" id="KW-0597">Phosphoprotein</keyword>
<dbReference type="SUPFAM" id="SSF55874">
    <property type="entry name" value="ATPase domain of HSP90 chaperone/DNA topoisomerase II/histidine kinase"/>
    <property type="match status" value="1"/>
</dbReference>
<dbReference type="PANTHER" id="PTHR24421">
    <property type="entry name" value="NITRATE/NITRITE SENSOR PROTEIN NARX-RELATED"/>
    <property type="match status" value="1"/>
</dbReference>
<dbReference type="EMBL" id="BMXI01000007">
    <property type="protein sequence ID" value="GHC53142.1"/>
    <property type="molecule type" value="Genomic_DNA"/>
</dbReference>
<evidence type="ECO:0000256" key="9">
    <source>
        <dbReference type="PROSITE-ProRule" id="PRU00169"/>
    </source>
</evidence>
<dbReference type="Gene3D" id="1.20.5.1930">
    <property type="match status" value="1"/>
</dbReference>
<dbReference type="GO" id="GO:0005524">
    <property type="term" value="F:ATP binding"/>
    <property type="evidence" value="ECO:0007669"/>
    <property type="project" value="UniProtKB-KW"/>
</dbReference>
<dbReference type="InterPro" id="IPR011712">
    <property type="entry name" value="Sig_transdc_His_kin_sub3_dim/P"/>
</dbReference>
<organism evidence="12 13">
    <name type="scientific">Roseibacillus persicicus</name>
    <dbReference type="NCBI Taxonomy" id="454148"/>
    <lineage>
        <taxon>Bacteria</taxon>
        <taxon>Pseudomonadati</taxon>
        <taxon>Verrucomicrobiota</taxon>
        <taxon>Verrucomicrobiia</taxon>
        <taxon>Verrucomicrobiales</taxon>
        <taxon>Verrucomicrobiaceae</taxon>
        <taxon>Roseibacillus</taxon>
    </lineage>
</organism>
<evidence type="ECO:0000256" key="4">
    <source>
        <dbReference type="ARBA" id="ARBA00022679"/>
    </source>
</evidence>
<dbReference type="Pfam" id="PF00072">
    <property type="entry name" value="Response_reg"/>
    <property type="match status" value="1"/>
</dbReference>
<dbReference type="CDD" id="cd00156">
    <property type="entry name" value="REC"/>
    <property type="match status" value="1"/>
</dbReference>
<evidence type="ECO:0000256" key="7">
    <source>
        <dbReference type="ARBA" id="ARBA00022840"/>
    </source>
</evidence>
<keyword evidence="7" id="KW-0067">ATP-binding</keyword>
<proteinExistence type="predicted"/>
<evidence type="ECO:0000313" key="12">
    <source>
        <dbReference type="EMBL" id="GHC53142.1"/>
    </source>
</evidence>
<gene>
    <name evidence="12" type="ORF">GCM10007100_19500</name>
</gene>
<protein>
    <recommendedName>
        <fullName evidence="2">histidine kinase</fullName>
        <ecNumber evidence="2">2.7.13.3</ecNumber>
    </recommendedName>
</protein>
<evidence type="ECO:0000256" key="3">
    <source>
        <dbReference type="ARBA" id="ARBA00022553"/>
    </source>
</evidence>
<evidence type="ECO:0000256" key="5">
    <source>
        <dbReference type="ARBA" id="ARBA00022741"/>
    </source>
</evidence>
<dbReference type="InterPro" id="IPR013655">
    <property type="entry name" value="PAS_fold_3"/>
</dbReference>
<evidence type="ECO:0000259" key="11">
    <source>
        <dbReference type="PROSITE" id="PS50113"/>
    </source>
</evidence>
<dbReference type="RefSeq" id="WP_189569754.1">
    <property type="nucleotide sequence ID" value="NZ_BMXI01000007.1"/>
</dbReference>
<dbReference type="SUPFAM" id="SSF52172">
    <property type="entry name" value="CheY-like"/>
    <property type="match status" value="1"/>
</dbReference>
<dbReference type="SMART" id="SM00086">
    <property type="entry name" value="PAC"/>
    <property type="match status" value="1"/>
</dbReference>
<dbReference type="Gene3D" id="3.30.450.20">
    <property type="entry name" value="PAS domain"/>
    <property type="match status" value="1"/>
</dbReference>
<keyword evidence="5" id="KW-0547">Nucleotide-binding</keyword>
<dbReference type="CDD" id="cd16917">
    <property type="entry name" value="HATPase_UhpB-NarQ-NarX-like"/>
    <property type="match status" value="1"/>
</dbReference>
<dbReference type="InterPro" id="IPR000700">
    <property type="entry name" value="PAS-assoc_C"/>
</dbReference>
<dbReference type="EC" id="2.7.13.3" evidence="2"/>
<dbReference type="Pfam" id="PF07730">
    <property type="entry name" value="HisKA_3"/>
    <property type="match status" value="1"/>
</dbReference>
<name>A0A918WK39_9BACT</name>
<dbReference type="InterPro" id="IPR001610">
    <property type="entry name" value="PAC"/>
</dbReference>
<evidence type="ECO:0000256" key="8">
    <source>
        <dbReference type="ARBA" id="ARBA00023012"/>
    </source>
</evidence>
<dbReference type="NCBIfam" id="TIGR00229">
    <property type="entry name" value="sensory_box"/>
    <property type="match status" value="1"/>
</dbReference>
<dbReference type="InterPro" id="IPR003594">
    <property type="entry name" value="HATPase_dom"/>
</dbReference>
<dbReference type="InterPro" id="IPR000014">
    <property type="entry name" value="PAS"/>
</dbReference>
<feature type="domain" description="PAC" evidence="11">
    <location>
        <begin position="215"/>
        <end position="267"/>
    </location>
</feature>
<dbReference type="CDD" id="cd00130">
    <property type="entry name" value="PAS"/>
    <property type="match status" value="1"/>
</dbReference>
<evidence type="ECO:0000313" key="13">
    <source>
        <dbReference type="Proteomes" id="UP000644507"/>
    </source>
</evidence>
<dbReference type="PROSITE" id="PS50110">
    <property type="entry name" value="RESPONSE_REGULATORY"/>
    <property type="match status" value="1"/>
</dbReference>
<dbReference type="GO" id="GO:0016020">
    <property type="term" value="C:membrane"/>
    <property type="evidence" value="ECO:0007669"/>
    <property type="project" value="InterPro"/>
</dbReference>
<feature type="domain" description="Response regulatory" evidence="10">
    <location>
        <begin position="11"/>
        <end position="125"/>
    </location>
</feature>
<dbReference type="Proteomes" id="UP000644507">
    <property type="component" value="Unassembled WGS sequence"/>
</dbReference>
<dbReference type="Gene3D" id="3.40.50.2300">
    <property type="match status" value="1"/>
</dbReference>
<evidence type="ECO:0000259" key="10">
    <source>
        <dbReference type="PROSITE" id="PS50110"/>
    </source>
</evidence>
<comment type="catalytic activity">
    <reaction evidence="1">
        <text>ATP + protein L-histidine = ADP + protein N-phospho-L-histidine.</text>
        <dbReference type="EC" id="2.7.13.3"/>
    </reaction>
</comment>
<keyword evidence="8" id="KW-0902">Two-component regulatory system</keyword>
<dbReference type="Gene3D" id="3.30.565.10">
    <property type="entry name" value="Histidine kinase-like ATPase, C-terminal domain"/>
    <property type="match status" value="1"/>
</dbReference>
<dbReference type="SUPFAM" id="SSF55785">
    <property type="entry name" value="PYP-like sensor domain (PAS domain)"/>
    <property type="match status" value="1"/>
</dbReference>
<accession>A0A918WK39</accession>
<dbReference type="InterPro" id="IPR001789">
    <property type="entry name" value="Sig_transdc_resp-reg_receiver"/>
</dbReference>
<dbReference type="InterPro" id="IPR050482">
    <property type="entry name" value="Sensor_HK_TwoCompSys"/>
</dbReference>
<feature type="modified residue" description="4-aspartylphosphate" evidence="9">
    <location>
        <position position="60"/>
    </location>
</feature>
<evidence type="ECO:0000256" key="6">
    <source>
        <dbReference type="ARBA" id="ARBA00022777"/>
    </source>
</evidence>
<comment type="caution">
    <text evidence="12">The sequence shown here is derived from an EMBL/GenBank/DDBJ whole genome shotgun (WGS) entry which is preliminary data.</text>
</comment>
<dbReference type="AlphaFoldDB" id="A0A918WK39"/>
<dbReference type="PANTHER" id="PTHR24421:SF10">
    <property type="entry name" value="NITRATE_NITRITE SENSOR PROTEIN NARQ"/>
    <property type="match status" value="1"/>
</dbReference>
<sequence length="471" mass="52097">MTSYSHSNEPLILIVEDEAGLLALLSRAFRKAGREARGVSSGAEALEFLRENQVGLMVLDLGLPDITGQELIEALREQGRQIPFIVMSGMNDVRLTVKMMREGALDFVLKDSNFLELVVPVVQRVLEGLEVRRKFDETEVRFRQISETINDVFWLMGPDRSQYLYVNPAFEKIWGTPANALLDDRELWGKAIVAEDRNKYLQATGELWSGEREDYNVIYRIRDAGGQLRWINDRGYARRDQSGKLIRFIGVATDVSDQKALEGQVLEATENERIRIGQDIHDDLCQRLAALKLKCSLIQASVSGSPEKQKELLAEASSDLQQATTLARGIAKGLSPVSLEAEGLMHALGELAEVTASRFGISCRFDCPDPVSVPNSTVATHLFRIAQELVNNAAKHAGPKEIQIGLHEHEGGIQLEVSNDGMPFQKSDSSRRGMGLHFIQFRADSIGAGLSFIPGEIPEGGTRALCTLANL</sequence>
<dbReference type="Pfam" id="PF08447">
    <property type="entry name" value="PAS_3"/>
    <property type="match status" value="1"/>
</dbReference>
<reference evidence="12" key="1">
    <citation type="journal article" date="2014" name="Int. J. Syst. Evol. Microbiol.">
        <title>Complete genome sequence of Corynebacterium casei LMG S-19264T (=DSM 44701T), isolated from a smear-ripened cheese.</title>
        <authorList>
            <consortium name="US DOE Joint Genome Institute (JGI-PGF)"/>
            <person name="Walter F."/>
            <person name="Albersmeier A."/>
            <person name="Kalinowski J."/>
            <person name="Ruckert C."/>
        </authorList>
    </citation>
    <scope>NUCLEOTIDE SEQUENCE</scope>
    <source>
        <strain evidence="12">KCTC 12988</strain>
    </source>
</reference>
<dbReference type="InterPro" id="IPR036890">
    <property type="entry name" value="HATPase_C_sf"/>
</dbReference>
<dbReference type="InterPro" id="IPR035965">
    <property type="entry name" value="PAS-like_dom_sf"/>
</dbReference>
<keyword evidence="4" id="KW-0808">Transferase</keyword>
<dbReference type="InterPro" id="IPR011006">
    <property type="entry name" value="CheY-like_superfamily"/>
</dbReference>
<dbReference type="Pfam" id="PF02518">
    <property type="entry name" value="HATPase_c"/>
    <property type="match status" value="1"/>
</dbReference>
<dbReference type="GO" id="GO:0000155">
    <property type="term" value="F:phosphorelay sensor kinase activity"/>
    <property type="evidence" value="ECO:0007669"/>
    <property type="project" value="InterPro"/>
</dbReference>
<evidence type="ECO:0000256" key="2">
    <source>
        <dbReference type="ARBA" id="ARBA00012438"/>
    </source>
</evidence>